<dbReference type="GO" id="GO:0016787">
    <property type="term" value="F:hydrolase activity"/>
    <property type="evidence" value="ECO:0007669"/>
    <property type="project" value="UniProtKB-KW"/>
</dbReference>
<evidence type="ECO:0000256" key="9">
    <source>
        <dbReference type="SAM" id="SignalP"/>
    </source>
</evidence>
<gene>
    <name evidence="11" type="ORF">N9R04_04385</name>
</gene>
<keyword evidence="9" id="KW-0732">Signal</keyword>
<dbReference type="Gene3D" id="3.20.20.80">
    <property type="entry name" value="Glycosidases"/>
    <property type="match status" value="1"/>
</dbReference>
<dbReference type="InterPro" id="IPR001547">
    <property type="entry name" value="Glyco_hydro_5"/>
</dbReference>
<comment type="similarity">
    <text evidence="1 7">Belongs to the glycosyl hydrolase 5 (cellulase A) family.</text>
</comment>
<keyword evidence="6" id="KW-0624">Polysaccharide degradation</keyword>
<evidence type="ECO:0000256" key="4">
    <source>
        <dbReference type="ARBA" id="ARBA00023277"/>
    </source>
</evidence>
<feature type="region of interest" description="Disordered" evidence="8">
    <location>
        <begin position="181"/>
        <end position="203"/>
    </location>
</feature>
<dbReference type="EMBL" id="JAOPKZ010000006">
    <property type="protein sequence ID" value="MCU5745958.1"/>
    <property type="molecule type" value="Genomic_DNA"/>
</dbReference>
<evidence type="ECO:0000256" key="3">
    <source>
        <dbReference type="ARBA" id="ARBA00023001"/>
    </source>
</evidence>
<dbReference type="RefSeq" id="WP_262855373.1">
    <property type="nucleotide sequence ID" value="NZ_JAOPKZ010000006.1"/>
</dbReference>
<proteinExistence type="inferred from homology"/>
<keyword evidence="12" id="KW-1185">Reference proteome</keyword>
<evidence type="ECO:0000256" key="8">
    <source>
        <dbReference type="SAM" id="MobiDB-lite"/>
    </source>
</evidence>
<evidence type="ECO:0000259" key="10">
    <source>
        <dbReference type="Pfam" id="PF00150"/>
    </source>
</evidence>
<keyword evidence="5 7" id="KW-0326">Glycosidase</keyword>
<feature type="signal peptide" evidence="9">
    <location>
        <begin position="1"/>
        <end position="25"/>
    </location>
</feature>
<evidence type="ECO:0000313" key="11">
    <source>
        <dbReference type="EMBL" id="MCU5745958.1"/>
    </source>
</evidence>
<evidence type="ECO:0000256" key="6">
    <source>
        <dbReference type="ARBA" id="ARBA00023326"/>
    </source>
</evidence>
<keyword evidence="4" id="KW-0119">Carbohydrate metabolism</keyword>
<evidence type="ECO:0000256" key="7">
    <source>
        <dbReference type="RuleBase" id="RU361153"/>
    </source>
</evidence>
<dbReference type="SUPFAM" id="SSF51445">
    <property type="entry name" value="(Trans)glycosidases"/>
    <property type="match status" value="1"/>
</dbReference>
<feature type="domain" description="Glycoside hydrolase family 5" evidence="10">
    <location>
        <begin position="105"/>
        <end position="368"/>
    </location>
</feature>
<dbReference type="PANTHER" id="PTHR31297">
    <property type="entry name" value="GLUCAN ENDO-1,6-BETA-GLUCOSIDASE B"/>
    <property type="match status" value="1"/>
</dbReference>
<protein>
    <submittedName>
        <fullName evidence="11">Glycoside hydrolase family 5 protein</fullName>
    </submittedName>
</protein>
<accession>A0ABT2QPR6</accession>
<dbReference type="InterPro" id="IPR017853">
    <property type="entry name" value="GH"/>
</dbReference>
<organism evidence="11 12">
    <name type="scientific">Staphylococcus marylandisciuri</name>
    <dbReference type="NCBI Taxonomy" id="2981529"/>
    <lineage>
        <taxon>Bacteria</taxon>
        <taxon>Bacillati</taxon>
        <taxon>Bacillota</taxon>
        <taxon>Bacilli</taxon>
        <taxon>Bacillales</taxon>
        <taxon>Staphylococcaceae</taxon>
        <taxon>Staphylococcus</taxon>
    </lineage>
</organism>
<dbReference type="PANTHER" id="PTHR31297:SF41">
    <property type="entry name" value="ENDOGLUCANASE, PUTATIVE (AFU_ORTHOLOGUE AFUA_5G01830)-RELATED"/>
    <property type="match status" value="1"/>
</dbReference>
<keyword evidence="3" id="KW-0136">Cellulose degradation</keyword>
<dbReference type="Pfam" id="PF00150">
    <property type="entry name" value="Cellulase"/>
    <property type="match status" value="1"/>
</dbReference>
<comment type="caution">
    <text evidence="11">The sequence shown here is derived from an EMBL/GenBank/DDBJ whole genome shotgun (WGS) entry which is preliminary data.</text>
</comment>
<evidence type="ECO:0000256" key="1">
    <source>
        <dbReference type="ARBA" id="ARBA00005641"/>
    </source>
</evidence>
<sequence>MKKTLLSSILTATALTTLLSQSAHAEDMSPLQTKGKEIQRDGQNFQLKGVNAGNAFTTEGYLGGITAKQYKNYPKPDAEKTYKGLKEKFDDDFGPKEAKKKLNTYANNHWTDEDFQRVQDMGLNTIRLPINYINLTNYKKGMNPDDVKVTKHSFEAIDQFVQKAKAHGLYVILDFHGTPNSQNGAEHSADKNRGNNNVGHFWDDPNAQGKAKEILYKLAEHYKNESAVAGYDVLNEPKGEGGSSDDQVQSFYKQAVKSIRDAGDNHIIFLEAVWNPENMKSPSYYNDSANNLVYEYHNYATKYDHSVRESFDKKLDSIKNSHFNVPSYLGEFNIEPMKGGPKANSGDLQHIINKANNNNLSWTIWNNDVQGGGNWGVFKYDHLNEDPKSPDFGKKFGVQENTPIYNAVKEGAKS</sequence>
<evidence type="ECO:0000256" key="2">
    <source>
        <dbReference type="ARBA" id="ARBA00022801"/>
    </source>
</evidence>
<feature type="chain" id="PRO_5046900803" evidence="9">
    <location>
        <begin position="26"/>
        <end position="414"/>
    </location>
</feature>
<reference evidence="11 12" key="1">
    <citation type="journal article" date="2023" name="Int. J. Syst. Evol. Microbiol.">
        <title>Streptococcus sciuri sp. nov., Staphylococcus marylandisciuri sp. nov. and Staphylococcus americanisciuri sp. nov., isolated from faeces of eastern grey squirrel (Sciurus carolinensis).</title>
        <authorList>
            <person name="Volokhov D.V."/>
            <person name="Zagorodnyaya T.A."/>
            <person name="Furtak V.A."/>
            <person name="Nattanmai G."/>
            <person name="Randall L."/>
            <person name="Jose S."/>
            <person name="Gao Y."/>
            <person name="Eisenberg T."/>
            <person name="Delmonte P."/>
            <person name="Blom J."/>
            <person name="Mitchell K.K."/>
        </authorList>
    </citation>
    <scope>NUCLEOTIDE SEQUENCE [LARGE SCALE GENOMIC DNA]</scope>
    <source>
        <strain evidence="11 12">SQ8-PEA</strain>
    </source>
</reference>
<dbReference type="InterPro" id="IPR050386">
    <property type="entry name" value="Glycosyl_hydrolase_5"/>
</dbReference>
<evidence type="ECO:0000313" key="12">
    <source>
        <dbReference type="Proteomes" id="UP001209553"/>
    </source>
</evidence>
<evidence type="ECO:0000256" key="5">
    <source>
        <dbReference type="ARBA" id="ARBA00023295"/>
    </source>
</evidence>
<keyword evidence="2 7" id="KW-0378">Hydrolase</keyword>
<dbReference type="Proteomes" id="UP001209553">
    <property type="component" value="Unassembled WGS sequence"/>
</dbReference>
<name>A0ABT2QPR6_9STAP</name>